<dbReference type="GO" id="GO:0017057">
    <property type="term" value="F:6-phosphogluconolactonase activity"/>
    <property type="evidence" value="ECO:0007669"/>
    <property type="project" value="TreeGrafter"/>
</dbReference>
<evidence type="ECO:0000313" key="5">
    <source>
        <dbReference type="Proteomes" id="UP001204579"/>
    </source>
</evidence>
<evidence type="ECO:0000256" key="3">
    <source>
        <dbReference type="SAM" id="SignalP"/>
    </source>
</evidence>
<dbReference type="PROSITE" id="PS51257">
    <property type="entry name" value="PROKAR_LIPOPROTEIN"/>
    <property type="match status" value="1"/>
</dbReference>
<keyword evidence="3" id="KW-0732">Signal</keyword>
<keyword evidence="5" id="KW-1185">Reference proteome</keyword>
<dbReference type="GO" id="GO:0006006">
    <property type="term" value="P:glucose metabolic process"/>
    <property type="evidence" value="ECO:0007669"/>
    <property type="project" value="UniProtKB-KW"/>
</dbReference>
<keyword evidence="2" id="KW-0313">Glucose metabolism</keyword>
<dbReference type="InterPro" id="IPR050282">
    <property type="entry name" value="Cycloisomerase_2"/>
</dbReference>
<reference evidence="4 5" key="1">
    <citation type="submission" date="2022-08" db="EMBL/GenBank/DDBJ databases">
        <authorList>
            <person name="Zeman M."/>
            <person name="Kubasova T."/>
        </authorList>
    </citation>
    <scope>NUCLEOTIDE SEQUENCE [LARGE SCALE GENOMIC DNA]</scope>
    <source>
        <strain evidence="4 5">ET62</strain>
    </source>
</reference>
<dbReference type="RefSeq" id="WP_235300437.1">
    <property type="nucleotide sequence ID" value="NZ_CAUCAW010000011.1"/>
</dbReference>
<dbReference type="SUPFAM" id="SSF51004">
    <property type="entry name" value="C-terminal (heme d1) domain of cytochrome cd1-nitrite reductase"/>
    <property type="match status" value="1"/>
</dbReference>
<dbReference type="GO" id="GO:0005829">
    <property type="term" value="C:cytosol"/>
    <property type="evidence" value="ECO:0007669"/>
    <property type="project" value="TreeGrafter"/>
</dbReference>
<gene>
    <name evidence="4" type="ORF">NW209_07350</name>
</gene>
<keyword evidence="2" id="KW-0119">Carbohydrate metabolism</keyword>
<feature type="signal peptide" evidence="3">
    <location>
        <begin position="1"/>
        <end position="23"/>
    </location>
</feature>
<comment type="caution">
    <text evidence="4">The sequence shown here is derived from an EMBL/GenBank/DDBJ whole genome shotgun (WGS) entry which is preliminary data.</text>
</comment>
<accession>A0AAW5MZQ9</accession>
<organism evidence="4 5">
    <name type="scientific">Phocaeicola barnesiae</name>
    <dbReference type="NCBI Taxonomy" id="376804"/>
    <lineage>
        <taxon>Bacteria</taxon>
        <taxon>Pseudomonadati</taxon>
        <taxon>Bacteroidota</taxon>
        <taxon>Bacteroidia</taxon>
        <taxon>Bacteroidales</taxon>
        <taxon>Bacteroidaceae</taxon>
        <taxon>Phocaeicola</taxon>
    </lineage>
</organism>
<dbReference type="FunFam" id="2.130.10.10:FF:000306">
    <property type="entry name" value="3-carboxymuconate cyclase"/>
    <property type="match status" value="1"/>
</dbReference>
<proteinExistence type="inferred from homology"/>
<comment type="similarity">
    <text evidence="1">Belongs to the cycloisomerase 2 family.</text>
</comment>
<dbReference type="AlphaFoldDB" id="A0AAW5MZQ9"/>
<dbReference type="InterPro" id="IPR011048">
    <property type="entry name" value="Haem_d1_sf"/>
</dbReference>
<protein>
    <submittedName>
        <fullName evidence="4">Lactonase family protein</fullName>
    </submittedName>
</protein>
<dbReference type="PANTHER" id="PTHR30344">
    <property type="entry name" value="6-PHOSPHOGLUCONOLACTONASE-RELATED"/>
    <property type="match status" value="1"/>
</dbReference>
<evidence type="ECO:0000256" key="1">
    <source>
        <dbReference type="ARBA" id="ARBA00005564"/>
    </source>
</evidence>
<dbReference type="InterPro" id="IPR015943">
    <property type="entry name" value="WD40/YVTN_repeat-like_dom_sf"/>
</dbReference>
<dbReference type="PANTHER" id="PTHR30344:SF1">
    <property type="entry name" value="6-PHOSPHOGLUCONOLACTONASE"/>
    <property type="match status" value="1"/>
</dbReference>
<sequence length="385" mass="41394">MKTLIGVCMAAMALTGSSCMGSAKQTEAVSAENTDSLYYLLVGSYAQPQEEGIRVYVFNQETGKGTYRSGFSGISNPSFLTPSADGSRVYAVGEDEGVTSTANALTFDREKGMLSLVNTQPTKGGAPCNIVLSPKEDYVLTANYMGGNVTVFPVGKNGELLEGDTLDFSGHGPDSERQAQPHLHCVLFTPDNRLMLANDLGTDCIHVFPVNDKQGKGLLDRTAAYDVQLTSGAGPRHTCFAPDGKHAYLITELSGDVIVLSYDEMKLDTIQTIKADTLDARGSADIHISPDGNFVYASNRLKGDGIAIFSVNPEDGTLDKVGYQSTGIHPRNFIITPNGKFLLVACRDTNEIQVFARNTETGLLENTGERIEMSKPVCLKFVSMN</sequence>
<dbReference type="Gene3D" id="2.130.10.10">
    <property type="entry name" value="YVTN repeat-like/Quinoprotein amine dehydrogenase"/>
    <property type="match status" value="1"/>
</dbReference>
<name>A0AAW5MZQ9_9BACT</name>
<evidence type="ECO:0000313" key="4">
    <source>
        <dbReference type="EMBL" id="MCR8873828.1"/>
    </source>
</evidence>
<dbReference type="EMBL" id="JANRHJ010000007">
    <property type="protein sequence ID" value="MCR8873828.1"/>
    <property type="molecule type" value="Genomic_DNA"/>
</dbReference>
<evidence type="ECO:0000256" key="2">
    <source>
        <dbReference type="ARBA" id="ARBA00022526"/>
    </source>
</evidence>
<dbReference type="Pfam" id="PF10282">
    <property type="entry name" value="Lactonase"/>
    <property type="match status" value="1"/>
</dbReference>
<dbReference type="Proteomes" id="UP001204579">
    <property type="component" value="Unassembled WGS sequence"/>
</dbReference>
<dbReference type="InterPro" id="IPR019405">
    <property type="entry name" value="Lactonase_7-beta_prop"/>
</dbReference>
<feature type="chain" id="PRO_5043633168" evidence="3">
    <location>
        <begin position="24"/>
        <end position="385"/>
    </location>
</feature>